<reference evidence="1 2" key="1">
    <citation type="submission" date="2024-02" db="EMBL/GenBank/DDBJ databases">
        <title>Genome and pathogenicity analysis of Helicobacter mastomyrinus isolated from mice.</title>
        <authorList>
            <person name="Zhu L."/>
        </authorList>
    </citation>
    <scope>NUCLEOTIDE SEQUENCE [LARGE SCALE GENOMIC DNA]</scope>
    <source>
        <strain evidence="1 2">Hm-17</strain>
    </source>
</reference>
<dbReference type="EMBL" id="CP145316">
    <property type="protein sequence ID" value="XAM18701.1"/>
    <property type="molecule type" value="Genomic_DNA"/>
</dbReference>
<evidence type="ECO:0000313" key="1">
    <source>
        <dbReference type="EMBL" id="XAM18701.1"/>
    </source>
</evidence>
<sequence>MKVLTRSEVVIIDSNLLESTPTFELGREYHKDDKVHSDKYVYVALSDNVNKPLTDVLSWKKVGTSNQWACFDYYLNTSCIAEDELDISFSCFGAKGIYISNIEAKFLNIEVIDVRNAQVIEERTYKLYGQNISSWSEYFFGNWGKKYRHHIYYERNTFTRNIIFRVRAWGIRDIKIGSIICGDLIELGISLYADNSISMLDFSKVLTDEEGNTSLTKGNFKRTNAFNVLVSDDEMDKVSYELAELRGQAVVFIIANNYECLMSFGFLKNHEILLSKVGASIVSIEIEGLI</sequence>
<proteinExistence type="predicted"/>
<dbReference type="Proteomes" id="UP001434737">
    <property type="component" value="Chromosome"/>
</dbReference>
<name>A0ABZ3F6B2_9HELI</name>
<evidence type="ECO:0000313" key="2">
    <source>
        <dbReference type="Proteomes" id="UP001434737"/>
    </source>
</evidence>
<gene>
    <name evidence="1" type="ORF">V3I05_03205</name>
</gene>
<dbReference type="RefSeq" id="WP_343353993.1">
    <property type="nucleotide sequence ID" value="NZ_CP145316.1"/>
</dbReference>
<protein>
    <submittedName>
        <fullName evidence="1">Uncharacterized protein</fullName>
    </submittedName>
</protein>
<accession>A0ABZ3F6B2</accession>
<keyword evidence="2" id="KW-1185">Reference proteome</keyword>
<organism evidence="1 2">
    <name type="scientific">Helicobacter mastomyrinus</name>
    <dbReference type="NCBI Taxonomy" id="287948"/>
    <lineage>
        <taxon>Bacteria</taxon>
        <taxon>Pseudomonadati</taxon>
        <taxon>Campylobacterota</taxon>
        <taxon>Epsilonproteobacteria</taxon>
        <taxon>Campylobacterales</taxon>
        <taxon>Helicobacteraceae</taxon>
        <taxon>Helicobacter</taxon>
    </lineage>
</organism>